<name>A0ABN9XNY4_9DINO</name>
<evidence type="ECO:0008006" key="4">
    <source>
        <dbReference type="Google" id="ProtNLM"/>
    </source>
</evidence>
<comment type="caution">
    <text evidence="2">The sequence shown here is derived from an EMBL/GenBank/DDBJ whole genome shotgun (WGS) entry which is preliminary data.</text>
</comment>
<evidence type="ECO:0000313" key="2">
    <source>
        <dbReference type="EMBL" id="CAK0899839.1"/>
    </source>
</evidence>
<feature type="compositionally biased region" description="Basic residues" evidence="1">
    <location>
        <begin position="12"/>
        <end position="21"/>
    </location>
</feature>
<feature type="non-terminal residue" evidence="2">
    <location>
        <position position="1"/>
    </location>
</feature>
<feature type="region of interest" description="Disordered" evidence="1">
    <location>
        <begin position="1"/>
        <end position="51"/>
    </location>
</feature>
<keyword evidence="3" id="KW-1185">Reference proteome</keyword>
<proteinExistence type="predicted"/>
<dbReference type="Proteomes" id="UP001189429">
    <property type="component" value="Unassembled WGS sequence"/>
</dbReference>
<feature type="compositionally biased region" description="Basic and acidic residues" evidence="1">
    <location>
        <begin position="289"/>
        <end position="303"/>
    </location>
</feature>
<feature type="compositionally biased region" description="Pro residues" evidence="1">
    <location>
        <begin position="1"/>
        <end position="11"/>
    </location>
</feature>
<gene>
    <name evidence="2" type="ORF">PCOR1329_LOCUS77272</name>
</gene>
<accession>A0ABN9XNY4</accession>
<evidence type="ECO:0000256" key="1">
    <source>
        <dbReference type="SAM" id="MobiDB-lite"/>
    </source>
</evidence>
<protein>
    <recommendedName>
        <fullName evidence="4">PDZ domain-containing protein</fullName>
    </recommendedName>
</protein>
<organism evidence="2 3">
    <name type="scientific">Prorocentrum cordatum</name>
    <dbReference type="NCBI Taxonomy" id="2364126"/>
    <lineage>
        <taxon>Eukaryota</taxon>
        <taxon>Sar</taxon>
        <taxon>Alveolata</taxon>
        <taxon>Dinophyceae</taxon>
        <taxon>Prorocentrales</taxon>
        <taxon>Prorocentraceae</taxon>
        <taxon>Prorocentrum</taxon>
    </lineage>
</organism>
<evidence type="ECO:0000313" key="3">
    <source>
        <dbReference type="Proteomes" id="UP001189429"/>
    </source>
</evidence>
<dbReference type="EMBL" id="CAUYUJ010020677">
    <property type="protein sequence ID" value="CAK0899839.1"/>
    <property type="molecule type" value="Genomic_DNA"/>
</dbReference>
<reference evidence="2" key="1">
    <citation type="submission" date="2023-10" db="EMBL/GenBank/DDBJ databases">
        <authorList>
            <person name="Chen Y."/>
            <person name="Shah S."/>
            <person name="Dougan E. K."/>
            <person name="Thang M."/>
            <person name="Chan C."/>
        </authorList>
    </citation>
    <scope>NUCLEOTIDE SEQUENCE [LARGE SCALE GENOMIC DNA]</scope>
</reference>
<feature type="region of interest" description="Disordered" evidence="1">
    <location>
        <begin position="279"/>
        <end position="335"/>
    </location>
</feature>
<sequence>PPSGPRGPSSPRPRRGARRHAGGQGGACPTGAESGRAGPFGPRRADATTADPEQALADLRAALAAEDVDPVVLGAAVTAATKASVDKEEIAAAKRVLFQLQKEKREQAKRERAHREALEALSAAQRGDDAAALQEALSRADGAGCGAEETAEARLRLEELQKAEKEDIIRYALEDFEYAVGQDDVENATLALQDAMDQGADPEEVKKHQDTLRALRERLDPEGEAKARRLAARKDKGARKWNYSGQTDNKLMVNDRFREHEEELQRRRMLAYKGRGRFRDAAEDAGDDAADKEVRKQRAETNKELGYVAPPPKPEVARRGFSYGRSPREEDEPPRTTLTMRAHREMGAGVDLHASWWGMVVDVIDDEPGQPGLRLQDTIVEVSGTSLRELEPEDCEQRFADIFGDGSVATVEPHVQLPGSLNAEGVEVDRDSLRADSERFAADWGVEVTVEEAGSGGHFKILLEGPQSAVKAAKEDLRKMMSFYAGEG</sequence>